<organism evidence="2">
    <name type="scientific">Noccaea caerulescens</name>
    <name type="common">Alpine penny-cress</name>
    <name type="synonym">Thlaspi caerulescens</name>
    <dbReference type="NCBI Taxonomy" id="107243"/>
    <lineage>
        <taxon>Eukaryota</taxon>
        <taxon>Viridiplantae</taxon>
        <taxon>Streptophyta</taxon>
        <taxon>Embryophyta</taxon>
        <taxon>Tracheophyta</taxon>
        <taxon>Spermatophyta</taxon>
        <taxon>Magnoliopsida</taxon>
        <taxon>eudicotyledons</taxon>
        <taxon>Gunneridae</taxon>
        <taxon>Pentapetalae</taxon>
        <taxon>rosids</taxon>
        <taxon>malvids</taxon>
        <taxon>Brassicales</taxon>
        <taxon>Brassicaceae</taxon>
        <taxon>Coluteocarpeae</taxon>
        <taxon>Noccaea</taxon>
    </lineage>
</organism>
<feature type="compositionally biased region" description="Polar residues" evidence="1">
    <location>
        <begin position="1"/>
        <end position="10"/>
    </location>
</feature>
<gene>
    <name evidence="2" type="ORF">MP_TR12092_c0_g1_i1_g.35633</name>
</gene>
<dbReference type="AlphaFoldDB" id="A0A1J3IP07"/>
<dbReference type="EMBL" id="GEVM01023916">
    <property type="protein sequence ID" value="JAU82022.1"/>
    <property type="molecule type" value="Transcribed_RNA"/>
</dbReference>
<dbReference type="Pfam" id="PF03004">
    <property type="entry name" value="Transposase_24"/>
    <property type="match status" value="1"/>
</dbReference>
<evidence type="ECO:0000256" key="1">
    <source>
        <dbReference type="SAM" id="MobiDB-lite"/>
    </source>
</evidence>
<dbReference type="InterPro" id="IPR004252">
    <property type="entry name" value="Probable_transposase_24"/>
</dbReference>
<evidence type="ECO:0000313" key="2">
    <source>
        <dbReference type="EMBL" id="JAU82022.1"/>
    </source>
</evidence>
<protein>
    <submittedName>
        <fullName evidence="2">Uncharacterized protein</fullName>
    </submittedName>
</protein>
<name>A0A1J3IP07_NOCCA</name>
<sequence length="233" mass="26741">MHQRSPSFSPNRPAPPGATSASNSATARYPQVSIAALLSSPARREQPTLHPQKLNGALWFKIDKCVNRLITTQWQENFYGRWWNWTLVPQEKKDKWWSDFVQSYYWAPEHHNLVSFHWKEEVKDSIGNLVSKRKRSGVRPPYINESDWNLMLEEWSTEPALKKSKSAATSRISSKDGRGMHKHTAGAQSFLKIEYDMMIASGVGMIYQHSQKSCARHTHAKTVHLLTSVLRPS</sequence>
<feature type="region of interest" description="Disordered" evidence="1">
    <location>
        <begin position="1"/>
        <end position="25"/>
    </location>
</feature>
<accession>A0A1J3IP07</accession>
<reference evidence="2" key="1">
    <citation type="submission" date="2016-07" db="EMBL/GenBank/DDBJ databases">
        <title>De novo transcriptome assembly of four accessions of the metal hyperaccumulator plant Noccaea caerulescens.</title>
        <authorList>
            <person name="Blande D."/>
            <person name="Halimaa P."/>
            <person name="Tervahauta A.I."/>
            <person name="Aarts M.G."/>
            <person name="Karenlampi S.O."/>
        </authorList>
    </citation>
    <scope>NUCLEOTIDE SEQUENCE</scope>
</reference>
<proteinExistence type="predicted"/>